<feature type="transmembrane region" description="Helical" evidence="1">
    <location>
        <begin position="55"/>
        <end position="73"/>
    </location>
</feature>
<keyword evidence="1" id="KW-0812">Transmembrane</keyword>
<sequence length="258" mass="28228">MATLLVSMALASWPIEVLAPLRIALGFAVVLLIPGYLLSALLFAQTSDVTPLERFVVMLGLSVASVTLIGLALNYSPWGIRPGSILFGMGSWCALLAVGVIVRRLFVPQHLQFSLSNQPRVFGQGGKLLVGIWIGVAAVVLLVSWLRPTAKLTEFYVLGEGQLLRNYPRDVQPGQTFVVNVGIRNTEGRDRTYAIKVNWEDRARAPVTIPNGGTWQRPLRLRAPAGSAGDELQLALFVDGQRQPYRTLKLSMRTGEQP</sequence>
<evidence type="ECO:0000256" key="1">
    <source>
        <dbReference type="SAM" id="Phobius"/>
    </source>
</evidence>
<gene>
    <name evidence="3" type="ORF">DES52_10228</name>
</gene>
<protein>
    <submittedName>
        <fullName evidence="3">Uncharacterized protein DUF1616</fullName>
    </submittedName>
</protein>
<dbReference type="Proteomes" id="UP000248326">
    <property type="component" value="Unassembled WGS sequence"/>
</dbReference>
<feature type="transmembrane region" description="Helical" evidence="1">
    <location>
        <begin position="128"/>
        <end position="146"/>
    </location>
</feature>
<accession>A0A318SEL3</accession>
<organism evidence="3 4">
    <name type="scientific">Deinococcus yavapaiensis KR-236</name>
    <dbReference type="NCBI Taxonomy" id="694435"/>
    <lineage>
        <taxon>Bacteria</taxon>
        <taxon>Thermotogati</taxon>
        <taxon>Deinococcota</taxon>
        <taxon>Deinococci</taxon>
        <taxon>Deinococcales</taxon>
        <taxon>Deinococcaceae</taxon>
        <taxon>Deinococcus</taxon>
    </lineage>
</organism>
<keyword evidence="1" id="KW-1133">Transmembrane helix</keyword>
<evidence type="ECO:0000313" key="4">
    <source>
        <dbReference type="Proteomes" id="UP000248326"/>
    </source>
</evidence>
<feature type="transmembrane region" description="Helical" evidence="1">
    <location>
        <begin position="85"/>
        <end position="107"/>
    </location>
</feature>
<evidence type="ECO:0000313" key="3">
    <source>
        <dbReference type="EMBL" id="PYE55665.1"/>
    </source>
</evidence>
<evidence type="ECO:0000259" key="2">
    <source>
        <dbReference type="Pfam" id="PF07760"/>
    </source>
</evidence>
<dbReference type="Pfam" id="PF07760">
    <property type="entry name" value="DUF1616"/>
    <property type="match status" value="1"/>
</dbReference>
<keyword evidence="4" id="KW-1185">Reference proteome</keyword>
<dbReference type="RefSeq" id="WP_110885232.1">
    <property type="nucleotide sequence ID" value="NZ_QJSX01000002.1"/>
</dbReference>
<keyword evidence="1" id="KW-0472">Membrane</keyword>
<dbReference type="AlphaFoldDB" id="A0A318SEL3"/>
<feature type="domain" description="DUF1616" evidence="2">
    <location>
        <begin position="3"/>
        <end position="250"/>
    </location>
</feature>
<dbReference type="InterPro" id="IPR011674">
    <property type="entry name" value="DUF1616"/>
</dbReference>
<comment type="caution">
    <text evidence="3">The sequence shown here is derived from an EMBL/GenBank/DDBJ whole genome shotgun (WGS) entry which is preliminary data.</text>
</comment>
<name>A0A318SEL3_9DEIO</name>
<dbReference type="OrthoDB" id="34142at2"/>
<proteinExistence type="predicted"/>
<reference evidence="3 4" key="1">
    <citation type="submission" date="2018-06" db="EMBL/GenBank/DDBJ databases">
        <title>Genomic Encyclopedia of Type Strains, Phase IV (KMG-IV): sequencing the most valuable type-strain genomes for metagenomic binning, comparative biology and taxonomic classification.</title>
        <authorList>
            <person name="Goeker M."/>
        </authorList>
    </citation>
    <scope>NUCLEOTIDE SEQUENCE [LARGE SCALE GENOMIC DNA]</scope>
    <source>
        <strain evidence="3 4">DSM 18048</strain>
    </source>
</reference>
<dbReference type="EMBL" id="QJSX01000002">
    <property type="protein sequence ID" value="PYE55665.1"/>
    <property type="molecule type" value="Genomic_DNA"/>
</dbReference>
<feature type="transmembrane region" description="Helical" evidence="1">
    <location>
        <begin position="24"/>
        <end position="43"/>
    </location>
</feature>